<keyword evidence="9" id="KW-0732">Signal</keyword>
<feature type="region of interest" description="Disordered" evidence="7">
    <location>
        <begin position="1335"/>
        <end position="1395"/>
    </location>
</feature>
<keyword evidence="8" id="KW-1133">Transmembrane helix</keyword>
<dbReference type="InterPro" id="IPR006710">
    <property type="entry name" value="Glyco_hydro_43"/>
</dbReference>
<feature type="active site" description="Proton donor" evidence="5">
    <location>
        <position position="565"/>
    </location>
</feature>
<dbReference type="PANTHER" id="PTHR43301">
    <property type="entry name" value="ARABINAN ENDO-1,5-ALPHA-L-ARABINOSIDASE"/>
    <property type="match status" value="1"/>
</dbReference>
<evidence type="ECO:0000259" key="10">
    <source>
        <dbReference type="Pfam" id="PF16369"/>
    </source>
</evidence>
<feature type="compositionally biased region" description="Acidic residues" evidence="7">
    <location>
        <begin position="1338"/>
        <end position="1394"/>
    </location>
</feature>
<feature type="active site" description="Proton acceptor" evidence="5">
    <location>
        <position position="316"/>
    </location>
</feature>
<proteinExistence type="inferred from homology"/>
<reference evidence="12 13" key="1">
    <citation type="submission" date="2019-07" db="EMBL/GenBank/DDBJ databases">
        <title>Whole genome shotgun sequence of Halolactibacillus alkaliphilus NBRC 103919.</title>
        <authorList>
            <person name="Hosoyama A."/>
            <person name="Uohara A."/>
            <person name="Ohji S."/>
            <person name="Ichikawa N."/>
        </authorList>
    </citation>
    <scope>NUCLEOTIDE SEQUENCE [LARGE SCALE GENOMIC DNA]</scope>
    <source>
        <strain evidence="12 13">NBRC 103919</strain>
    </source>
</reference>
<evidence type="ECO:0000256" key="4">
    <source>
        <dbReference type="ARBA" id="ARBA00023295"/>
    </source>
</evidence>
<dbReference type="Gene3D" id="2.40.128.10">
    <property type="match status" value="1"/>
</dbReference>
<keyword evidence="8" id="KW-0472">Membrane</keyword>
<feature type="compositionally biased region" description="Acidic residues" evidence="7">
    <location>
        <begin position="267"/>
        <end position="281"/>
    </location>
</feature>
<dbReference type="InterPro" id="IPR023296">
    <property type="entry name" value="Glyco_hydro_beta-prop_sf"/>
</dbReference>
<dbReference type="NCBIfam" id="TIGR01167">
    <property type="entry name" value="LPXTG_anchor"/>
    <property type="match status" value="1"/>
</dbReference>
<evidence type="ECO:0000256" key="8">
    <source>
        <dbReference type="SAM" id="Phobius"/>
    </source>
</evidence>
<dbReference type="Pfam" id="PF04616">
    <property type="entry name" value="Glyco_hydro_43"/>
    <property type="match status" value="1"/>
</dbReference>
<evidence type="ECO:0000256" key="1">
    <source>
        <dbReference type="ARBA" id="ARBA00004834"/>
    </source>
</evidence>
<dbReference type="CDD" id="cd18832">
    <property type="entry name" value="GH43_GsAbnA-like"/>
    <property type="match status" value="1"/>
</dbReference>
<feature type="compositionally biased region" description="Acidic residues" evidence="7">
    <location>
        <begin position="1576"/>
        <end position="1595"/>
    </location>
</feature>
<comment type="caution">
    <text evidence="12">The sequence shown here is derived from an EMBL/GenBank/DDBJ whole genome shotgun (WGS) entry which is preliminary data.</text>
</comment>
<feature type="site" description="Important for catalytic activity, responsible for pKa modulation of the active site Glu and correct orientation of both the proton donor and substrate" evidence="6">
    <location>
        <position position="499"/>
    </location>
</feature>
<dbReference type="InterPro" id="IPR046780">
    <property type="entry name" value="aBig_2"/>
</dbReference>
<accession>A0A511X1E3</accession>
<dbReference type="GO" id="GO:0004553">
    <property type="term" value="F:hydrolase activity, hydrolyzing O-glycosyl compounds"/>
    <property type="evidence" value="ECO:0007669"/>
    <property type="project" value="InterPro"/>
</dbReference>
<dbReference type="RefSeq" id="WP_089801501.1">
    <property type="nucleotide sequence ID" value="NZ_BJYE01000012.1"/>
</dbReference>
<dbReference type="EMBL" id="BJYE01000012">
    <property type="protein sequence ID" value="GEN56730.1"/>
    <property type="molecule type" value="Genomic_DNA"/>
</dbReference>
<gene>
    <name evidence="12" type="ORF">HAL01_11940</name>
</gene>
<evidence type="ECO:0000259" key="11">
    <source>
        <dbReference type="Pfam" id="PF20578"/>
    </source>
</evidence>
<protein>
    <submittedName>
        <fullName evidence="12">Uncharacterized protein</fullName>
    </submittedName>
</protein>
<dbReference type="Pfam" id="PF16369">
    <property type="entry name" value="GH43_C"/>
    <property type="match status" value="1"/>
</dbReference>
<comment type="pathway">
    <text evidence="1">Glycan metabolism; L-arabinan degradation.</text>
</comment>
<dbReference type="InterPro" id="IPR050727">
    <property type="entry name" value="GH43_arabinanases"/>
</dbReference>
<evidence type="ECO:0000313" key="12">
    <source>
        <dbReference type="EMBL" id="GEN56730.1"/>
    </source>
</evidence>
<dbReference type="InterPro" id="IPR013320">
    <property type="entry name" value="ConA-like_dom_sf"/>
</dbReference>
<organism evidence="12 13">
    <name type="scientific">Halolactibacillus alkaliphilus</name>
    <dbReference type="NCBI Taxonomy" id="442899"/>
    <lineage>
        <taxon>Bacteria</taxon>
        <taxon>Bacillati</taxon>
        <taxon>Bacillota</taxon>
        <taxon>Bacilli</taxon>
        <taxon>Bacillales</taxon>
        <taxon>Bacillaceae</taxon>
        <taxon>Halolactibacillus</taxon>
    </lineage>
</organism>
<dbReference type="SUPFAM" id="SSF75005">
    <property type="entry name" value="Arabinanase/levansucrase/invertase"/>
    <property type="match status" value="1"/>
</dbReference>
<feature type="chain" id="PRO_5023106510" evidence="9">
    <location>
        <begin position="25"/>
        <end position="1654"/>
    </location>
</feature>
<feature type="domain" description="Atrophied bacterial Ig" evidence="11">
    <location>
        <begin position="832"/>
        <end position="898"/>
    </location>
</feature>
<dbReference type="Proteomes" id="UP000321400">
    <property type="component" value="Unassembled WGS sequence"/>
</dbReference>
<evidence type="ECO:0000256" key="2">
    <source>
        <dbReference type="ARBA" id="ARBA00009865"/>
    </source>
</evidence>
<dbReference type="PANTHER" id="PTHR43301:SF3">
    <property type="entry name" value="ARABINAN ENDO-1,5-ALPHA-L-ARABINOSIDASE A-RELATED"/>
    <property type="match status" value="1"/>
</dbReference>
<dbReference type="Gene3D" id="2.115.10.20">
    <property type="entry name" value="Glycosyl hydrolase domain, family 43"/>
    <property type="match status" value="1"/>
</dbReference>
<dbReference type="Gene3D" id="2.60.120.200">
    <property type="match status" value="3"/>
</dbReference>
<dbReference type="STRING" id="442899.SAMN05720591_11249"/>
<evidence type="ECO:0000256" key="6">
    <source>
        <dbReference type="PIRSR" id="PIRSR606710-2"/>
    </source>
</evidence>
<dbReference type="OrthoDB" id="9801455at2"/>
<sequence>MKRRLAVLLIFLLLFPTTTLQLVAQTSHSDKTTPLLTPTAYFPFDGDLADAKQPSQSGVAWTRFEEGVSTWGEKENYTFDFVSSGLNQAVVFDGETGIKLPEELLTSDSYSYSFWLKQTGDISTFTSALFFGTTDYRTSFSPAVAGTGELIYAVGENVDGLANNYQYTPLPAHDPFEWQHVFITATNDTVRLYLNGVAVGAIAEAPDLFTGRFNDFLLGFNPFPDAYYHGLMDELMFFDGQVVGEDTIQAYYQLTASAFGHDLTSDGSDEGIDDEVGDSSENEQAPPSEEVITNLDIPSLPEKQEIPSFTNVGVHDPSIIASNGYFYAFGTHGEAAKSRDLMNWETFTNGYTTPGNILYKDLSVNLAEAFLWAGEDDSDSKGGYAVWAPEAFFNKDYQWEDGTTGAYMIYYSASSTYIRSVIGYAVAKEIEGPYEHVDTVIYSGFTNHEAYDADSTINKHVENTNIPALIDAGVIEGVRSGWFNASGGYNNTVFTNAIDANLFYDIDGTLWMTYGSWSGGIFIIEVDKTTGQVIYPGVDGTTADGRMIDRYFGTKISGGYTKSGEGPYVEYNPQDGYYYLYVTYGWLGADGAYHMRQFRSEQPDGPYVDRAGEPAVLPGNVSNAGYGNKLTGNFLFNRLAGEPGSGNGYGYVSPGHNSIYTDQATNQQFNVFHTRFPERGEQHELRVHQLFNNEEGWRVMAPLRYAGETLDADIDYLDVLGTYKYIDHGKNNDVAIKTSSLIHLESDGKISGAITGTWEKDGAYLTLSTTDYVAKGVVLTQWDEVSARWLTTFSVLAEDGSVQWGVKHPLSGETDEAIVEKILTSLQLPEQTIADLTLPTMGAIGATIEWSSSDTDVITALGAVTRPHVGEANATVTLIATVTLGETQMNKSFDVTVNSIKEARLQAHYSFDGHLDDETNQQLSGVVTSANPLDTEGNGDIIFDQGKFNQAAYFDGQSGIELPQDLIVENHYSISFWFNPETLTSFTPSLFVMRDADHWFTVNPKGWNDEILLWSRVATPNERWFDGITGKKATVNQWHHVVLTNTYGRGNIYLNGERVSSFNDFNPVVNGDDLTILLGVNPFDTAFKGYIDEVVIYQAHAVSVEDVQALYRGEVPEVRHEETEVKPTAHFSFNQGLEDNQGRFNEAQSTTSRLDTFGGDPTFVEAGLDHALYLNGEQGVNLGRGLITERSYSVSFWLNPEELRDFTTVFFAADTPERWLSFLPGGSHGQGLTKLWSGTSWYDAELDYTLPTNEWSHVAFTVDFGQLKIYINGEKMFEGEAFPNVFQTNDATFGLGVNYWDTPYKGYIDEVIIYDGHVLSDEQILADYEEEKRHILEGESEPGEEDEEKDEDDDSEGESNPGEEDEEKDEDDDSEGETEPGEEDEEEDEDEDGNEGSFVVDSVAFFDYVKTESGEVLYRLKTDVDSLSFKGTWLDELSKKAFLEIIRDEVTLKIPVSVLQGLSEITLTMTDITELTSALLEGTEDVLLSDVLSYTLTHNGEKIDFSDEGIVLTFHVDSSDVRDWTKVHVLYVDDSNALVENLSADILMVNDITGQVMVIVRHFSGYGLAETRDDAPPLEDEGSGDQQGEVDEEDTDHSVGGSDEDKTNDIIVSGDNDETLPHTATSMYLFLYLGFWTMLLAGGWLYYKRLTLNA</sequence>
<keyword evidence="3" id="KW-0378">Hydrolase</keyword>
<feature type="region of interest" description="Disordered" evidence="7">
    <location>
        <begin position="263"/>
        <end position="296"/>
    </location>
</feature>
<evidence type="ECO:0000256" key="5">
    <source>
        <dbReference type="PIRSR" id="PIRSR606710-1"/>
    </source>
</evidence>
<feature type="transmembrane region" description="Helical" evidence="8">
    <location>
        <begin position="1627"/>
        <end position="1647"/>
    </location>
</feature>
<dbReference type="InterPro" id="IPR032291">
    <property type="entry name" value="Abn2_C"/>
</dbReference>
<feature type="signal peptide" evidence="9">
    <location>
        <begin position="1"/>
        <end position="24"/>
    </location>
</feature>
<dbReference type="Pfam" id="PF20578">
    <property type="entry name" value="aBig_2"/>
    <property type="match status" value="1"/>
</dbReference>
<comment type="similarity">
    <text evidence="2">Belongs to the glycosyl hydrolase 43 family.</text>
</comment>
<keyword evidence="4" id="KW-0326">Glycosidase</keyword>
<evidence type="ECO:0000256" key="3">
    <source>
        <dbReference type="ARBA" id="ARBA00022801"/>
    </source>
</evidence>
<keyword evidence="13" id="KW-1185">Reference proteome</keyword>
<evidence type="ECO:0000256" key="9">
    <source>
        <dbReference type="SAM" id="SignalP"/>
    </source>
</evidence>
<feature type="region of interest" description="Disordered" evidence="7">
    <location>
        <begin position="1571"/>
        <end position="1616"/>
    </location>
</feature>
<feature type="domain" description="Extracellular endo-alpha-(1-&gt;5)-L-arabinanase C-terminal" evidence="10">
    <location>
        <begin position="702"/>
        <end position="805"/>
    </location>
</feature>
<evidence type="ECO:0000256" key="7">
    <source>
        <dbReference type="SAM" id="MobiDB-lite"/>
    </source>
</evidence>
<dbReference type="GO" id="GO:0005975">
    <property type="term" value="P:carbohydrate metabolic process"/>
    <property type="evidence" value="ECO:0007669"/>
    <property type="project" value="InterPro"/>
</dbReference>
<evidence type="ECO:0000313" key="13">
    <source>
        <dbReference type="Proteomes" id="UP000321400"/>
    </source>
</evidence>
<keyword evidence="8" id="KW-0812">Transmembrane</keyword>
<dbReference type="SUPFAM" id="SSF49899">
    <property type="entry name" value="Concanavalin A-like lectins/glucanases"/>
    <property type="match status" value="3"/>
</dbReference>
<name>A0A511X1E3_9BACI</name>
<dbReference type="Pfam" id="PF13385">
    <property type="entry name" value="Laminin_G_3"/>
    <property type="match status" value="3"/>
</dbReference>